<evidence type="ECO:0000313" key="3">
    <source>
        <dbReference type="EMBL" id="QJH97907.1"/>
    </source>
</evidence>
<dbReference type="CDD" id="cd01483">
    <property type="entry name" value="E1_enzyme_family"/>
    <property type="match status" value="1"/>
</dbReference>
<accession>A0A6H1ZM71</accession>
<evidence type="ECO:0000259" key="1">
    <source>
        <dbReference type="Pfam" id="PF00899"/>
    </source>
</evidence>
<dbReference type="Pfam" id="PF00899">
    <property type="entry name" value="ThiF"/>
    <property type="match status" value="1"/>
</dbReference>
<proteinExistence type="predicted"/>
<dbReference type="GO" id="GO:0005737">
    <property type="term" value="C:cytoplasm"/>
    <property type="evidence" value="ECO:0007669"/>
    <property type="project" value="TreeGrafter"/>
</dbReference>
<dbReference type="PANTHER" id="PTHR10953">
    <property type="entry name" value="UBIQUITIN-ACTIVATING ENZYME E1"/>
    <property type="match status" value="1"/>
</dbReference>
<dbReference type="PANTHER" id="PTHR10953:SF102">
    <property type="entry name" value="ADENYLYLTRANSFERASE AND SULFURTRANSFERASE MOCS3"/>
    <property type="match status" value="1"/>
</dbReference>
<dbReference type="SUPFAM" id="SSF69572">
    <property type="entry name" value="Activating enzymes of the ubiquitin-like proteins"/>
    <property type="match status" value="1"/>
</dbReference>
<dbReference type="GO" id="GO:0008641">
    <property type="term" value="F:ubiquitin-like modifier activating enzyme activity"/>
    <property type="evidence" value="ECO:0007669"/>
    <property type="project" value="InterPro"/>
</dbReference>
<dbReference type="EMBL" id="MT144081">
    <property type="protein sequence ID" value="QJA48365.1"/>
    <property type="molecule type" value="Genomic_DNA"/>
</dbReference>
<dbReference type="Gene3D" id="3.40.50.720">
    <property type="entry name" value="NAD(P)-binding Rossmann-like Domain"/>
    <property type="match status" value="1"/>
</dbReference>
<dbReference type="InterPro" id="IPR035985">
    <property type="entry name" value="Ubiquitin-activating_enz"/>
</dbReference>
<reference evidence="2" key="1">
    <citation type="submission" date="2020-03" db="EMBL/GenBank/DDBJ databases">
        <title>The deep terrestrial virosphere.</title>
        <authorList>
            <person name="Holmfeldt K."/>
            <person name="Nilsson E."/>
            <person name="Simone D."/>
            <person name="Lopez-Fernandez M."/>
            <person name="Wu X."/>
            <person name="de Brujin I."/>
            <person name="Lundin D."/>
            <person name="Andersson A."/>
            <person name="Bertilsson S."/>
            <person name="Dopson M."/>
        </authorList>
    </citation>
    <scope>NUCLEOTIDE SEQUENCE</scope>
    <source>
        <strain evidence="2">TM448A00919</strain>
        <strain evidence="3">TM448B01113</strain>
    </source>
</reference>
<dbReference type="InterPro" id="IPR045886">
    <property type="entry name" value="ThiF/MoeB/HesA"/>
</dbReference>
<sequence length="231" mass="26292">MDYWRQLDFYKPATNQLGKTLIVGCGATGSYVAYGLARMGVKDITICDHDIVEEHNLPNQMFAESLFKPSDLKDGLIPKVYALQKTLAFMMPNTSITYIPQKVETLEPGRFNIIIQASDSMDVRKYVYNHYQDSALVLIDPSTGGLFGNIYNIELGKRESLDYYKEYLNSSSISELPCTGRSIIDASMAISAAVIQSFRTYAINRRWLVMHAFHDWKLGQVLIMKTYKKEK</sequence>
<protein>
    <submittedName>
        <fullName evidence="2">Putative ubiquitin activating domain contining protein</fullName>
    </submittedName>
</protein>
<organism evidence="2">
    <name type="scientific">viral metagenome</name>
    <dbReference type="NCBI Taxonomy" id="1070528"/>
    <lineage>
        <taxon>unclassified sequences</taxon>
        <taxon>metagenomes</taxon>
        <taxon>organismal metagenomes</taxon>
    </lineage>
</organism>
<dbReference type="GO" id="GO:0004792">
    <property type="term" value="F:thiosulfate-cyanide sulfurtransferase activity"/>
    <property type="evidence" value="ECO:0007669"/>
    <property type="project" value="TreeGrafter"/>
</dbReference>
<evidence type="ECO:0000313" key="2">
    <source>
        <dbReference type="EMBL" id="QJA48365.1"/>
    </source>
</evidence>
<name>A0A6H1ZM71_9ZZZZ</name>
<dbReference type="AlphaFoldDB" id="A0A6H1ZM71"/>
<gene>
    <name evidence="2" type="ORF">TM448A00919_0025</name>
    <name evidence="3" type="ORF">TM448B01113_0023</name>
</gene>
<dbReference type="GO" id="GO:0016779">
    <property type="term" value="F:nucleotidyltransferase activity"/>
    <property type="evidence" value="ECO:0007669"/>
    <property type="project" value="TreeGrafter"/>
</dbReference>
<feature type="domain" description="THIF-type NAD/FAD binding fold" evidence="1">
    <location>
        <begin position="19"/>
        <end position="194"/>
    </location>
</feature>
<dbReference type="EMBL" id="MT144706">
    <property type="protein sequence ID" value="QJH97907.1"/>
    <property type="molecule type" value="Genomic_DNA"/>
</dbReference>
<dbReference type="InterPro" id="IPR000594">
    <property type="entry name" value="ThiF_NAD_FAD-bd"/>
</dbReference>